<dbReference type="Gene3D" id="3.40.50.450">
    <property type="match status" value="1"/>
</dbReference>
<dbReference type="SUPFAM" id="SSF102405">
    <property type="entry name" value="MCP/YpsA-like"/>
    <property type="match status" value="1"/>
</dbReference>
<accession>A0ABY0R902</accession>
<protein>
    <submittedName>
        <fullName evidence="1">Molybdenum carrier</fullName>
    </submittedName>
</protein>
<keyword evidence="2" id="KW-1185">Reference proteome</keyword>
<evidence type="ECO:0000313" key="1">
    <source>
        <dbReference type="EMBL" id="SDM90804.1"/>
    </source>
</evidence>
<dbReference type="InterPro" id="IPR024755">
    <property type="entry name" value="cpYpsA"/>
</dbReference>
<sequence length="167" mass="18398">MHGRRNGARVSIQRILSGGQTGVDRAALDFAIARQIPHGGWCPAGRRAADGVLDARYQLMETESSGYRQRTKRNVLDADATLIIYRDRIEGGSLLTRDLATGHGKPLLLCDLHDPAEELLAAWQDWLLSHPVAILNIAGPSEARNPGIYLQASALLELFWSKEHEPI</sequence>
<dbReference type="Proteomes" id="UP000182276">
    <property type="component" value="Unassembled WGS sequence"/>
</dbReference>
<proteinExistence type="predicted"/>
<reference evidence="1 2" key="1">
    <citation type="submission" date="2016-10" db="EMBL/GenBank/DDBJ databases">
        <authorList>
            <person name="Varghese N."/>
            <person name="Submissions S."/>
        </authorList>
    </citation>
    <scope>NUCLEOTIDE SEQUENCE [LARGE SCALE GENOMIC DNA]</scope>
    <source>
        <strain evidence="1 2">DSM 6083</strain>
    </source>
</reference>
<comment type="caution">
    <text evidence="1">The sequence shown here is derived from an EMBL/GenBank/DDBJ whole genome shotgun (WGS) entry which is preliminary data.</text>
</comment>
<organism evidence="1 2">
    <name type="scientific">Stutzerimonas balearica DSM 6083</name>
    <dbReference type="NCBI Taxonomy" id="1123016"/>
    <lineage>
        <taxon>Bacteria</taxon>
        <taxon>Pseudomonadati</taxon>
        <taxon>Pseudomonadota</taxon>
        <taxon>Gammaproteobacteria</taxon>
        <taxon>Pseudomonadales</taxon>
        <taxon>Pseudomonadaceae</taxon>
        <taxon>Stutzerimonas</taxon>
    </lineage>
</organism>
<gene>
    <name evidence="1" type="ORF">SAMN05660875_11245</name>
</gene>
<evidence type="ECO:0000313" key="2">
    <source>
        <dbReference type="Proteomes" id="UP000182276"/>
    </source>
</evidence>
<dbReference type="EMBL" id="FNHO01000012">
    <property type="protein sequence ID" value="SDM90804.1"/>
    <property type="molecule type" value="Genomic_DNA"/>
</dbReference>
<dbReference type="Pfam" id="PF12694">
    <property type="entry name" value="cpYpsA"/>
    <property type="match status" value="1"/>
</dbReference>
<name>A0ABY0R902_9GAMM</name>